<gene>
    <name evidence="1" type="ORF">WJX72_011102</name>
</gene>
<organism evidence="1 2">
    <name type="scientific">[Myrmecia] bisecta</name>
    <dbReference type="NCBI Taxonomy" id="41462"/>
    <lineage>
        <taxon>Eukaryota</taxon>
        <taxon>Viridiplantae</taxon>
        <taxon>Chlorophyta</taxon>
        <taxon>core chlorophytes</taxon>
        <taxon>Trebouxiophyceae</taxon>
        <taxon>Trebouxiales</taxon>
        <taxon>Trebouxiaceae</taxon>
        <taxon>Myrmecia</taxon>
    </lineage>
</organism>
<name>A0AAW1R9V9_9CHLO</name>
<proteinExistence type="predicted"/>
<dbReference type="AlphaFoldDB" id="A0AAW1R9V9"/>
<accession>A0AAW1R9V9</accession>
<dbReference type="InterPro" id="IPR043519">
    <property type="entry name" value="NT_sf"/>
</dbReference>
<comment type="caution">
    <text evidence="1">The sequence shown here is derived from an EMBL/GenBank/DDBJ whole genome shotgun (WGS) entry which is preliminary data.</text>
</comment>
<dbReference type="Proteomes" id="UP001489004">
    <property type="component" value="Unassembled WGS sequence"/>
</dbReference>
<reference evidence="1 2" key="1">
    <citation type="journal article" date="2024" name="Nat. Commun.">
        <title>Phylogenomics reveals the evolutionary origins of lichenization in chlorophyte algae.</title>
        <authorList>
            <person name="Puginier C."/>
            <person name="Libourel C."/>
            <person name="Otte J."/>
            <person name="Skaloud P."/>
            <person name="Haon M."/>
            <person name="Grisel S."/>
            <person name="Petersen M."/>
            <person name="Berrin J.G."/>
            <person name="Delaux P.M."/>
            <person name="Dal Grande F."/>
            <person name="Keller J."/>
        </authorList>
    </citation>
    <scope>NUCLEOTIDE SEQUENCE [LARGE SCALE GENOMIC DNA]</scope>
    <source>
        <strain evidence="1 2">SAG 2043</strain>
    </source>
</reference>
<dbReference type="EMBL" id="JALJOR010000001">
    <property type="protein sequence ID" value="KAK9830335.1"/>
    <property type="molecule type" value="Genomic_DNA"/>
</dbReference>
<keyword evidence="2" id="KW-1185">Reference proteome</keyword>
<dbReference type="SUPFAM" id="SSF81301">
    <property type="entry name" value="Nucleotidyltransferase"/>
    <property type="match status" value="1"/>
</dbReference>
<protein>
    <recommendedName>
        <fullName evidence="3">Polymerase nucleotidyl transferase domain-containing protein</fullName>
    </recommendedName>
</protein>
<evidence type="ECO:0000313" key="2">
    <source>
        <dbReference type="Proteomes" id="UP001489004"/>
    </source>
</evidence>
<sequence length="263" mass="29053">MQSREQLEAAIVRGPGHLENFVNHASNSKLDTTAKAIKSVINHAATAVKGPKLSVMLAGSRRRTEALQDADLDVYVQTYGDNVTKAQRREIAQLIVDGLKEVGYSYTAWLRESIVTLNPSASDYPRVDVAFERFGDQSRRPPRSGTKHQVVCKAVKFLKCIQEAYPLPKLSGTELGHFVERVYAKHGDRPAFGEVVLRCVRALGVSDSVPHTKLGNQAWINIAVPAATALRQVSMSRTRFACIGGENYRLLRGVDCFCSSKKR</sequence>
<evidence type="ECO:0000313" key="1">
    <source>
        <dbReference type="EMBL" id="KAK9830335.1"/>
    </source>
</evidence>
<evidence type="ECO:0008006" key="3">
    <source>
        <dbReference type="Google" id="ProtNLM"/>
    </source>
</evidence>